<dbReference type="Proteomes" id="UP000681967">
    <property type="component" value="Unassembled WGS sequence"/>
</dbReference>
<proteinExistence type="predicted"/>
<dbReference type="InterPro" id="IPR011990">
    <property type="entry name" value="TPR-like_helical_dom_sf"/>
</dbReference>
<evidence type="ECO:0000313" key="1">
    <source>
        <dbReference type="EMBL" id="CAF4713691.1"/>
    </source>
</evidence>
<name>A0A8S3AA93_9BILA</name>
<sequence>MLIHFAYADFEEQRLNVDKARSIYNRLLDVNEANLKDPTLAYIQA</sequence>
<gene>
    <name evidence="1" type="ORF">BYL167_LOCUS44583</name>
</gene>
<dbReference type="AlphaFoldDB" id="A0A8S3AA93"/>
<dbReference type="EMBL" id="CAJOBH010121523">
    <property type="protein sequence ID" value="CAF4713691.1"/>
    <property type="molecule type" value="Genomic_DNA"/>
</dbReference>
<comment type="caution">
    <text evidence="1">The sequence shown here is derived from an EMBL/GenBank/DDBJ whole genome shotgun (WGS) entry which is preliminary data.</text>
</comment>
<reference evidence="1" key="1">
    <citation type="submission" date="2021-02" db="EMBL/GenBank/DDBJ databases">
        <authorList>
            <person name="Nowell W R."/>
        </authorList>
    </citation>
    <scope>NUCLEOTIDE SEQUENCE</scope>
</reference>
<protein>
    <submittedName>
        <fullName evidence="1">Uncharacterized protein</fullName>
    </submittedName>
</protein>
<dbReference type="Gene3D" id="1.25.40.10">
    <property type="entry name" value="Tetratricopeptide repeat domain"/>
    <property type="match status" value="1"/>
</dbReference>
<evidence type="ECO:0000313" key="2">
    <source>
        <dbReference type="Proteomes" id="UP000681967"/>
    </source>
</evidence>
<accession>A0A8S3AA93</accession>
<organism evidence="1 2">
    <name type="scientific">Rotaria magnacalcarata</name>
    <dbReference type="NCBI Taxonomy" id="392030"/>
    <lineage>
        <taxon>Eukaryota</taxon>
        <taxon>Metazoa</taxon>
        <taxon>Spiralia</taxon>
        <taxon>Gnathifera</taxon>
        <taxon>Rotifera</taxon>
        <taxon>Eurotatoria</taxon>
        <taxon>Bdelloidea</taxon>
        <taxon>Philodinida</taxon>
        <taxon>Philodinidae</taxon>
        <taxon>Rotaria</taxon>
    </lineage>
</organism>
<feature type="non-terminal residue" evidence="1">
    <location>
        <position position="45"/>
    </location>
</feature>